<keyword evidence="2" id="KW-1185">Reference proteome</keyword>
<reference evidence="2" key="1">
    <citation type="journal article" date="2019" name="Int. J. Syst. Evol. Microbiol.">
        <title>The Global Catalogue of Microorganisms (GCM) 10K type strain sequencing project: providing services to taxonomists for standard genome sequencing and annotation.</title>
        <authorList>
            <consortium name="The Broad Institute Genomics Platform"/>
            <consortium name="The Broad Institute Genome Sequencing Center for Infectious Disease"/>
            <person name="Wu L."/>
            <person name="Ma J."/>
        </authorList>
    </citation>
    <scope>NUCLEOTIDE SEQUENCE [LARGE SCALE GENOMIC DNA]</scope>
    <source>
        <strain evidence="2">CCUG 71848</strain>
    </source>
</reference>
<dbReference type="RefSeq" id="WP_121977965.1">
    <property type="nucleotide sequence ID" value="NZ_JBHTLH010000019.1"/>
</dbReference>
<name>A0ABW3PM11_9LACO</name>
<dbReference type="Pfam" id="PF05655">
    <property type="entry name" value="AvrD"/>
    <property type="match status" value="1"/>
</dbReference>
<protein>
    <submittedName>
        <fullName evidence="1">AvrD family protein</fullName>
    </submittedName>
</protein>
<organism evidence="1 2">
    <name type="scientific">Lentilactobacillus raoultii</name>
    <dbReference type="NCBI Taxonomy" id="1987503"/>
    <lineage>
        <taxon>Bacteria</taxon>
        <taxon>Bacillati</taxon>
        <taxon>Bacillota</taxon>
        <taxon>Bacilli</taxon>
        <taxon>Lactobacillales</taxon>
        <taxon>Lactobacillaceae</taxon>
        <taxon>Lentilactobacillus</taxon>
    </lineage>
</organism>
<dbReference type="EMBL" id="JBHTLH010000019">
    <property type="protein sequence ID" value="MFD1125033.1"/>
    <property type="molecule type" value="Genomic_DNA"/>
</dbReference>
<gene>
    <name evidence="1" type="ORF">ACFQ22_06670</name>
</gene>
<dbReference type="InterPro" id="IPR008799">
    <property type="entry name" value="Pseudomon_AvrD"/>
</dbReference>
<evidence type="ECO:0000313" key="1">
    <source>
        <dbReference type="EMBL" id="MFD1125033.1"/>
    </source>
</evidence>
<dbReference type="Proteomes" id="UP001597156">
    <property type="component" value="Unassembled WGS sequence"/>
</dbReference>
<comment type="caution">
    <text evidence="1">The sequence shown here is derived from an EMBL/GenBank/DDBJ whole genome shotgun (WGS) entry which is preliminary data.</text>
</comment>
<evidence type="ECO:0000313" key="2">
    <source>
        <dbReference type="Proteomes" id="UP001597156"/>
    </source>
</evidence>
<accession>A0ABW3PM11</accession>
<sequence>MEYEIDKLLGDYHQRYFGEGYKKVQHKILRFQRCANGWCGKAKISKVKSWSVKERGMPLEQHLSSIDALIISVLFSSKVFKKYHPEIELANVILASFTMKMGNSPVTNLDNIDVSFHNMVEDGNYYTIQGNVENMRIELMFYYQKAVMSNGSLRQSLDSKLSTIFFENHYRDLSNNINHITFKDKNLVSCQAAVLATSLKSYIGIESSFAQYTSLLSWLVIFAQIAEVDAYHFDGISRRESANFWARKITARLNIHKLYRVNSEIGLELEIKKANLLNMHGDNWRTLNVAASDVNHFVEFKAKMAHQLLRGK</sequence>
<proteinExistence type="predicted"/>